<proteinExistence type="predicted"/>
<name>A0A4T0E4M7_AURPU</name>
<evidence type="ECO:0000313" key="2">
    <source>
        <dbReference type="EMBL" id="THW32280.1"/>
    </source>
</evidence>
<dbReference type="Proteomes" id="UP000310687">
    <property type="component" value="Unassembled WGS sequence"/>
</dbReference>
<feature type="transmembrane region" description="Helical" evidence="1">
    <location>
        <begin position="245"/>
        <end position="267"/>
    </location>
</feature>
<gene>
    <name evidence="2" type="ORF">D6D22_09714</name>
</gene>
<reference evidence="2 3" key="1">
    <citation type="submission" date="2018-10" db="EMBL/GenBank/DDBJ databases">
        <title>Fifty Aureobasidium pullulans genomes reveal a recombining polyextremotolerant generalist.</title>
        <authorList>
            <person name="Gostincar C."/>
            <person name="Turk M."/>
            <person name="Zajc J."/>
            <person name="Gunde-Cimerman N."/>
        </authorList>
    </citation>
    <scope>NUCLEOTIDE SEQUENCE [LARGE SCALE GENOMIC DNA]</scope>
    <source>
        <strain evidence="2 3">EXF-11013</strain>
    </source>
</reference>
<feature type="transmembrane region" description="Helical" evidence="1">
    <location>
        <begin position="273"/>
        <end position="292"/>
    </location>
</feature>
<dbReference type="EMBL" id="QZAL01000253">
    <property type="protein sequence ID" value="THW32280.1"/>
    <property type="molecule type" value="Genomic_DNA"/>
</dbReference>
<evidence type="ECO:0000256" key="1">
    <source>
        <dbReference type="SAM" id="Phobius"/>
    </source>
</evidence>
<accession>A0A4T0E4M7</accession>
<organism evidence="2 3">
    <name type="scientific">Aureobasidium pullulans</name>
    <name type="common">Black yeast</name>
    <name type="synonym">Pullularia pullulans</name>
    <dbReference type="NCBI Taxonomy" id="5580"/>
    <lineage>
        <taxon>Eukaryota</taxon>
        <taxon>Fungi</taxon>
        <taxon>Dikarya</taxon>
        <taxon>Ascomycota</taxon>
        <taxon>Pezizomycotina</taxon>
        <taxon>Dothideomycetes</taxon>
        <taxon>Dothideomycetidae</taxon>
        <taxon>Dothideales</taxon>
        <taxon>Saccotheciaceae</taxon>
        <taxon>Aureobasidium</taxon>
    </lineage>
</organism>
<evidence type="ECO:0000313" key="3">
    <source>
        <dbReference type="Proteomes" id="UP000310687"/>
    </source>
</evidence>
<dbReference type="AlphaFoldDB" id="A0A4T0E4M7"/>
<keyword evidence="1" id="KW-0472">Membrane</keyword>
<sequence length="447" mass="49963">MVYAIEYVSSFFASAITMFFLNKFSDFEIDVVGFLAILGEGSISANAHIITFTKWCLIPRLLPAPQVLLPAQRPENLKVKEAYVTAVESGNISACINHVAHVLIDAEDIQRNETRCVRIVRNPKHPDRPIRPKRLSPLLAVNLLGCGCSVGLFVASVVLNDGMSMLATLCLSFLSTLTGVANHWDLVAKDPAIQPKPDEVLPRGDLVVRYPNGSFLVVKCNEQVARELYFTREDIRYTMVQRRGIYRTISLTGTLLLMLGVIFLANATKALQLAWAVIYVLLNAAYWSFAALPKRYHWDLDRYKVTEIGIERPSFDDNRFTDALFKAVLFAQGADWARIGEAAAPRTKIWDDWLDLAEVEALSCGESKSGEYQDLKWPNRVEFSGEIQPFPKNWQPHPAWKALYDKSRANNEVLVEKQNANLGRCGSDVSFSAKAGAVSAEKVYVSD</sequence>
<feature type="transmembrane region" description="Helical" evidence="1">
    <location>
        <begin position="138"/>
        <end position="159"/>
    </location>
</feature>
<feature type="transmembrane region" description="Helical" evidence="1">
    <location>
        <begin position="165"/>
        <end position="184"/>
    </location>
</feature>
<keyword evidence="1" id="KW-0812">Transmembrane</keyword>
<comment type="caution">
    <text evidence="2">The sequence shown here is derived from an EMBL/GenBank/DDBJ whole genome shotgun (WGS) entry which is preliminary data.</text>
</comment>
<protein>
    <submittedName>
        <fullName evidence="2">Uncharacterized protein</fullName>
    </submittedName>
</protein>
<keyword evidence="1" id="KW-1133">Transmembrane helix</keyword>